<dbReference type="KEGG" id="aue:C5O00_10800"/>
<evidence type="ECO:0000256" key="1">
    <source>
        <dbReference type="SAM" id="Phobius"/>
    </source>
</evidence>
<gene>
    <name evidence="2" type="ORF">C5O00_10800</name>
</gene>
<dbReference type="EMBL" id="CP027062">
    <property type="protein sequence ID" value="AVI51622.1"/>
    <property type="molecule type" value="Genomic_DNA"/>
</dbReference>
<dbReference type="RefSeq" id="WP_105216862.1">
    <property type="nucleotide sequence ID" value="NZ_CP027062.1"/>
</dbReference>
<keyword evidence="3" id="KW-1185">Reference proteome</keyword>
<dbReference type="InterPro" id="IPR045749">
    <property type="entry name" value="DUF6090"/>
</dbReference>
<dbReference type="Proteomes" id="UP000238442">
    <property type="component" value="Chromosome"/>
</dbReference>
<dbReference type="Pfam" id="PF19578">
    <property type="entry name" value="DUF6090"/>
    <property type="match status" value="1"/>
</dbReference>
<evidence type="ECO:0000313" key="2">
    <source>
        <dbReference type="EMBL" id="AVI51622.1"/>
    </source>
</evidence>
<dbReference type="OrthoDB" id="822590at2"/>
<organism evidence="2 3">
    <name type="scientific">Pukyongia salina</name>
    <dbReference type="NCBI Taxonomy" id="2094025"/>
    <lineage>
        <taxon>Bacteria</taxon>
        <taxon>Pseudomonadati</taxon>
        <taxon>Bacteroidota</taxon>
        <taxon>Flavobacteriia</taxon>
        <taxon>Flavobacteriales</taxon>
        <taxon>Flavobacteriaceae</taxon>
        <taxon>Pukyongia</taxon>
    </lineage>
</organism>
<name>A0A2S0HY90_9FLAO</name>
<reference evidence="2 3" key="1">
    <citation type="submission" date="2018-02" db="EMBL/GenBank/DDBJ databases">
        <title>Genomic analysis of the strain RR4-38 isolated from a seawater recirculating aquaculture system.</title>
        <authorList>
            <person name="Kim Y.-S."/>
            <person name="Jang Y.H."/>
            <person name="Kim K.-H."/>
        </authorList>
    </citation>
    <scope>NUCLEOTIDE SEQUENCE [LARGE SCALE GENOMIC DNA]</scope>
    <source>
        <strain evidence="2 3">RR4-38</strain>
    </source>
</reference>
<evidence type="ECO:0000313" key="3">
    <source>
        <dbReference type="Proteomes" id="UP000238442"/>
    </source>
</evidence>
<keyword evidence="1" id="KW-0472">Membrane</keyword>
<feature type="transmembrane region" description="Helical" evidence="1">
    <location>
        <begin position="21"/>
        <end position="42"/>
    </location>
</feature>
<sequence>MPLFTKSLKLRSFNNKRIGRYLLYALGEIVLVVAGILIALQINNYNEERKNDKLINGVLQSITYDLEQDTLAVGATIRYYETREVVARDIINNKYDQDSYKTCMLCPNLISTYAPFKMNDKGYLQLKEIVDSVEEKDTLTVEIVQFYNAFGALLSDFGEEVKDFTIENVKEWRDEQPWFSAVTSGKPDPRLYEYMDSQTYKNKVAYFYAIVCKNYLTMLKAYKTNATEVLKRIRERNTGDLSQKS</sequence>
<dbReference type="AlphaFoldDB" id="A0A2S0HY90"/>
<proteinExistence type="predicted"/>
<keyword evidence="1" id="KW-1133">Transmembrane helix</keyword>
<accession>A0A2S0HY90</accession>
<protein>
    <submittedName>
        <fullName evidence="2">Uncharacterized protein</fullName>
    </submittedName>
</protein>
<keyword evidence="1" id="KW-0812">Transmembrane</keyword>